<evidence type="ECO:0000313" key="6">
    <source>
        <dbReference type="EMBL" id="GIH23265.1"/>
    </source>
</evidence>
<evidence type="ECO:0000256" key="4">
    <source>
        <dbReference type="RuleBase" id="RU003513"/>
    </source>
</evidence>
<evidence type="ECO:0000256" key="2">
    <source>
        <dbReference type="ARBA" id="ARBA00038209"/>
    </source>
</evidence>
<dbReference type="Gene3D" id="3.40.50.2000">
    <property type="entry name" value="Glycogen Phosphorylase B"/>
    <property type="match status" value="2"/>
</dbReference>
<evidence type="ECO:0000313" key="7">
    <source>
        <dbReference type="Proteomes" id="UP000640052"/>
    </source>
</evidence>
<comment type="similarity">
    <text evidence="2 4">Belongs to the UDP-N-acetylglucosamine 2-epimerase family.</text>
</comment>
<dbReference type="NCBIfam" id="TIGR00236">
    <property type="entry name" value="wecB"/>
    <property type="match status" value="1"/>
</dbReference>
<gene>
    <name evidence="6" type="ORF">Aph01nite_15750</name>
</gene>
<evidence type="ECO:0000256" key="1">
    <source>
        <dbReference type="ARBA" id="ARBA00023235"/>
    </source>
</evidence>
<dbReference type="EMBL" id="BOOA01000009">
    <property type="protein sequence ID" value="GIH23265.1"/>
    <property type="molecule type" value="Genomic_DNA"/>
</dbReference>
<dbReference type="SUPFAM" id="SSF53756">
    <property type="entry name" value="UDP-Glycosyltransferase/glycogen phosphorylase"/>
    <property type="match status" value="1"/>
</dbReference>
<dbReference type="Proteomes" id="UP000640052">
    <property type="component" value="Unassembled WGS sequence"/>
</dbReference>
<comment type="caution">
    <text evidence="6">The sequence shown here is derived from an EMBL/GenBank/DDBJ whole genome shotgun (WGS) entry which is preliminary data.</text>
</comment>
<dbReference type="GO" id="GO:0008761">
    <property type="term" value="F:UDP-N-acetylglucosamine 2-epimerase activity"/>
    <property type="evidence" value="ECO:0007669"/>
    <property type="project" value="UniProtKB-EC"/>
</dbReference>
<evidence type="ECO:0000256" key="3">
    <source>
        <dbReference type="ARBA" id="ARBA00038858"/>
    </source>
</evidence>
<keyword evidence="1 4" id="KW-0413">Isomerase</keyword>
<name>A0A919Q9M4_9ACTN</name>
<dbReference type="InterPro" id="IPR029767">
    <property type="entry name" value="WecB-like"/>
</dbReference>
<protein>
    <recommendedName>
        <fullName evidence="3">UDP-N-acetylglucosamine 2-epimerase (non-hydrolyzing)</fullName>
        <ecNumber evidence="3">5.1.3.14</ecNumber>
    </recommendedName>
</protein>
<dbReference type="RefSeq" id="WP_204040079.1">
    <property type="nucleotide sequence ID" value="NZ_BOOA01000009.1"/>
</dbReference>
<keyword evidence="7" id="KW-1185">Reference proteome</keyword>
<evidence type="ECO:0000259" key="5">
    <source>
        <dbReference type="Pfam" id="PF02350"/>
    </source>
</evidence>
<dbReference type="Pfam" id="PF02350">
    <property type="entry name" value="Epimerase_2"/>
    <property type="match status" value="1"/>
</dbReference>
<dbReference type="PANTHER" id="PTHR43174">
    <property type="entry name" value="UDP-N-ACETYLGLUCOSAMINE 2-EPIMERASE"/>
    <property type="match status" value="1"/>
</dbReference>
<dbReference type="InterPro" id="IPR003331">
    <property type="entry name" value="UDP_GlcNAc_Epimerase_2_dom"/>
</dbReference>
<dbReference type="PANTHER" id="PTHR43174:SF2">
    <property type="entry name" value="UDP-N-ACETYLGLUCOSAMINE 2-EPIMERASE"/>
    <property type="match status" value="1"/>
</dbReference>
<proteinExistence type="inferred from homology"/>
<feature type="domain" description="UDP-N-acetylglucosamine 2-epimerase" evidence="5">
    <location>
        <begin position="24"/>
        <end position="352"/>
    </location>
</feature>
<accession>A0A919Q9M4</accession>
<dbReference type="AlphaFoldDB" id="A0A919Q9M4"/>
<dbReference type="EC" id="5.1.3.14" evidence="3"/>
<reference evidence="6" key="1">
    <citation type="submission" date="2021-01" db="EMBL/GenBank/DDBJ databases">
        <title>Whole genome shotgun sequence of Acrocarpospora phusangensis NBRC 108782.</title>
        <authorList>
            <person name="Komaki H."/>
            <person name="Tamura T."/>
        </authorList>
    </citation>
    <scope>NUCLEOTIDE SEQUENCE</scope>
    <source>
        <strain evidence="6">NBRC 108782</strain>
    </source>
</reference>
<sequence>MRKRVAAVVGTRPEAIKLGVVVEALHAEPWAEVAVVGTGQHGAVVDDVLALFGAAVDRRVALGAPDGLTGLASGLLGGLGAEFAAHRPDLVLVQGDTTSALAGALAAYLAGVPVAHVEAGLRSYDALPFPEEANRRMIAPLAALHLAPTPRAAENLLAERIPAEQVVVTGNTVIDALFRMGGGTPRERPLVVVTAHRRESWGEPLRRVARVVTRLARTYPDIDLLVATHMNPAVREIFEQETYGLPTIECAPPMPYQQFVRTLTTASLVITDSGGVQEEAASLRLPLLIMRETTERGEALHSASTHLVGTDEELIFKSAAAVLDVARPGRTARTPRPCVFGDGKAADRTVRACGWLLGMRERPAEFHPME</sequence>
<organism evidence="6 7">
    <name type="scientific">Acrocarpospora phusangensis</name>
    <dbReference type="NCBI Taxonomy" id="1070424"/>
    <lineage>
        <taxon>Bacteria</taxon>
        <taxon>Bacillati</taxon>
        <taxon>Actinomycetota</taxon>
        <taxon>Actinomycetes</taxon>
        <taxon>Streptosporangiales</taxon>
        <taxon>Streptosporangiaceae</taxon>
        <taxon>Acrocarpospora</taxon>
    </lineage>
</organism>